<keyword evidence="4 7" id="KW-0808">Transferase</keyword>
<evidence type="ECO:0000256" key="1">
    <source>
        <dbReference type="ARBA" id="ARBA00005189"/>
    </source>
</evidence>
<evidence type="ECO:0000256" key="4">
    <source>
        <dbReference type="ARBA" id="ARBA00022679"/>
    </source>
</evidence>
<feature type="domain" description="Phospholipid/glycerol acyltransferase" evidence="9">
    <location>
        <begin position="83"/>
        <end position="198"/>
    </location>
</feature>
<dbReference type="InterPro" id="IPR004552">
    <property type="entry name" value="AGP_acyltrans"/>
</dbReference>
<keyword evidence="7" id="KW-0594">Phospholipid biosynthesis</keyword>
<keyword evidence="3 7" id="KW-0444">Lipid biosynthesis</keyword>
<dbReference type="EC" id="2.3.1.51" evidence="7"/>
<keyword evidence="8" id="KW-0472">Membrane</keyword>
<dbReference type="EMBL" id="CP019962">
    <property type="protein sequence ID" value="ARD65131.1"/>
    <property type="molecule type" value="Genomic_DNA"/>
</dbReference>
<dbReference type="AlphaFoldDB" id="A0AAC9QT47"/>
<evidence type="ECO:0000256" key="5">
    <source>
        <dbReference type="ARBA" id="ARBA00023098"/>
    </source>
</evidence>
<name>A0AAC9QT47_EUBLI</name>
<evidence type="ECO:0000256" key="6">
    <source>
        <dbReference type="ARBA" id="ARBA00023315"/>
    </source>
</evidence>
<feature type="transmembrane region" description="Helical" evidence="8">
    <location>
        <begin position="12"/>
        <end position="29"/>
    </location>
</feature>
<proteinExistence type="inferred from homology"/>
<keyword evidence="8" id="KW-0812">Transmembrane</keyword>
<evidence type="ECO:0000313" key="11">
    <source>
        <dbReference type="Proteomes" id="UP000192391"/>
    </source>
</evidence>
<comment type="pathway">
    <text evidence="1">Lipid metabolism.</text>
</comment>
<comment type="similarity">
    <text evidence="2 7">Belongs to the 1-acyl-sn-glycerol-3-phosphate acyltransferase family.</text>
</comment>
<gene>
    <name evidence="10" type="ORF">B2M23_06065</name>
</gene>
<protein>
    <recommendedName>
        <fullName evidence="7">1-acyl-sn-glycerol-3-phosphate acyltransferase</fullName>
        <ecNumber evidence="7">2.3.1.51</ecNumber>
    </recommendedName>
</protein>
<sequence length="256" mass="29172">MWQKYVEKETNLRTILWFIHFWLYQLALLPSRFKARRLVGAGDRAAHDAVVRKAVGPWARSMIRTAGGTVSVEGLENMPDEPAVYVSNHRSYFDIPLVLGYLGDDTKPLVAKKEIGKIPLIRAWMEELHCVFLDRDNPREAIKNIKEAEYWVAEGYSMVVFPEGTRTKDGYLGEFKAGAFKIAQNNKVPVVPFCIKDTDKLMGRDNLWIHPADIAIKVLPPIDTEDYTRADWKNLPKLAEEKVREGLEAMGGEGFH</sequence>
<reference evidence="11" key="1">
    <citation type="journal article" date="2017" name="Sci. Rep.">
        <title>Determination of the Genome and Primary Transcriptome of Syngas Fermenting Eubacterium limosum ATCC 8486.</title>
        <authorList>
            <person name="Song Y."/>
            <person name="Shin J."/>
            <person name="Jeong Y."/>
            <person name="Jin S."/>
            <person name="Lee J.K."/>
            <person name="Kim D.R."/>
            <person name="Kim S.C."/>
            <person name="Cho S."/>
            <person name="Cho B.K."/>
        </authorList>
    </citation>
    <scope>NUCLEOTIDE SEQUENCE [LARGE SCALE GENOMIC DNA]</scope>
    <source>
        <strain evidence="11">ATCC 8486</strain>
    </source>
</reference>
<evidence type="ECO:0000256" key="2">
    <source>
        <dbReference type="ARBA" id="ARBA00008655"/>
    </source>
</evidence>
<dbReference type="GO" id="GO:0006654">
    <property type="term" value="P:phosphatidic acid biosynthetic process"/>
    <property type="evidence" value="ECO:0007669"/>
    <property type="project" value="TreeGrafter"/>
</dbReference>
<dbReference type="SMART" id="SM00563">
    <property type="entry name" value="PlsC"/>
    <property type="match status" value="1"/>
</dbReference>
<evidence type="ECO:0000259" key="9">
    <source>
        <dbReference type="SMART" id="SM00563"/>
    </source>
</evidence>
<dbReference type="Pfam" id="PF01553">
    <property type="entry name" value="Acyltransferase"/>
    <property type="match status" value="1"/>
</dbReference>
<organism evidence="10 11">
    <name type="scientific">Eubacterium limosum</name>
    <dbReference type="NCBI Taxonomy" id="1736"/>
    <lineage>
        <taxon>Bacteria</taxon>
        <taxon>Bacillati</taxon>
        <taxon>Bacillota</taxon>
        <taxon>Clostridia</taxon>
        <taxon>Eubacteriales</taxon>
        <taxon>Eubacteriaceae</taxon>
        <taxon>Eubacterium</taxon>
    </lineage>
</organism>
<evidence type="ECO:0000256" key="7">
    <source>
        <dbReference type="RuleBase" id="RU361267"/>
    </source>
</evidence>
<dbReference type="CDD" id="cd07989">
    <property type="entry name" value="LPLAT_AGPAT-like"/>
    <property type="match status" value="1"/>
</dbReference>
<evidence type="ECO:0000313" key="10">
    <source>
        <dbReference type="EMBL" id="ARD65131.1"/>
    </source>
</evidence>
<dbReference type="PANTHER" id="PTHR10434:SF64">
    <property type="entry name" value="1-ACYL-SN-GLYCEROL-3-PHOSPHATE ACYLTRANSFERASE-RELATED"/>
    <property type="match status" value="1"/>
</dbReference>
<comment type="catalytic activity">
    <reaction evidence="7">
        <text>a 1-acyl-sn-glycero-3-phosphate + an acyl-CoA = a 1,2-diacyl-sn-glycero-3-phosphate + CoA</text>
        <dbReference type="Rhea" id="RHEA:19709"/>
        <dbReference type="ChEBI" id="CHEBI:57287"/>
        <dbReference type="ChEBI" id="CHEBI:57970"/>
        <dbReference type="ChEBI" id="CHEBI:58342"/>
        <dbReference type="ChEBI" id="CHEBI:58608"/>
        <dbReference type="EC" id="2.3.1.51"/>
    </reaction>
</comment>
<comment type="domain">
    <text evidence="7">The HXXXXD motif is essential for acyltransferase activity and may constitute the binding site for the phosphate moiety of the glycerol-3-phosphate.</text>
</comment>
<evidence type="ECO:0000256" key="3">
    <source>
        <dbReference type="ARBA" id="ARBA00022516"/>
    </source>
</evidence>
<dbReference type="NCBIfam" id="TIGR00530">
    <property type="entry name" value="AGP_acyltrn"/>
    <property type="match status" value="1"/>
</dbReference>
<dbReference type="SUPFAM" id="SSF69593">
    <property type="entry name" value="Glycerol-3-phosphate (1)-acyltransferase"/>
    <property type="match status" value="1"/>
</dbReference>
<keyword evidence="5 7" id="KW-0443">Lipid metabolism</keyword>
<dbReference type="KEGG" id="elim:B2M23_06065"/>
<keyword evidence="8" id="KW-1133">Transmembrane helix</keyword>
<accession>A0AAC9QT47</accession>
<dbReference type="GO" id="GO:0016020">
    <property type="term" value="C:membrane"/>
    <property type="evidence" value="ECO:0007669"/>
    <property type="project" value="InterPro"/>
</dbReference>
<dbReference type="InterPro" id="IPR002123">
    <property type="entry name" value="Plipid/glycerol_acylTrfase"/>
</dbReference>
<dbReference type="PANTHER" id="PTHR10434">
    <property type="entry name" value="1-ACYL-SN-GLYCEROL-3-PHOSPHATE ACYLTRANSFERASE"/>
    <property type="match status" value="1"/>
</dbReference>
<dbReference type="GO" id="GO:0003841">
    <property type="term" value="F:1-acylglycerol-3-phosphate O-acyltransferase activity"/>
    <property type="evidence" value="ECO:0007669"/>
    <property type="project" value="UniProtKB-UniRule"/>
</dbReference>
<dbReference type="Proteomes" id="UP000192391">
    <property type="component" value="Chromosome"/>
</dbReference>
<keyword evidence="7" id="KW-1208">Phospholipid metabolism</keyword>
<keyword evidence="6 7" id="KW-0012">Acyltransferase</keyword>
<evidence type="ECO:0000256" key="8">
    <source>
        <dbReference type="SAM" id="Phobius"/>
    </source>
</evidence>